<evidence type="ECO:0000313" key="2">
    <source>
        <dbReference type="EMBL" id="KAK3301324.1"/>
    </source>
</evidence>
<organism evidence="2 3">
    <name type="scientific">Chaetomium fimeti</name>
    <dbReference type="NCBI Taxonomy" id="1854472"/>
    <lineage>
        <taxon>Eukaryota</taxon>
        <taxon>Fungi</taxon>
        <taxon>Dikarya</taxon>
        <taxon>Ascomycota</taxon>
        <taxon>Pezizomycotina</taxon>
        <taxon>Sordariomycetes</taxon>
        <taxon>Sordariomycetidae</taxon>
        <taxon>Sordariales</taxon>
        <taxon>Chaetomiaceae</taxon>
        <taxon>Chaetomium</taxon>
    </lineage>
</organism>
<comment type="caution">
    <text evidence="2">The sequence shown here is derived from an EMBL/GenBank/DDBJ whole genome shotgun (WGS) entry which is preliminary data.</text>
</comment>
<evidence type="ECO:0000313" key="3">
    <source>
        <dbReference type="Proteomes" id="UP001278766"/>
    </source>
</evidence>
<keyword evidence="3" id="KW-1185">Reference proteome</keyword>
<sequence>MGAEQCLPRSFEGTPSASRCHITAACNPLAAFSTKSQPSITCLCQSPSTITPPIISTTMPSHVATPIAAPIPIPAPRRNLGLITTQELFASLNATLASKMDELVTPIHHIRESDYSVPAPPPPSPVSFRDHWPASMRR</sequence>
<accession>A0AAE0LYG4</accession>
<dbReference type="GeneID" id="87843296"/>
<reference evidence="2" key="1">
    <citation type="journal article" date="2023" name="Mol. Phylogenet. Evol.">
        <title>Genome-scale phylogeny and comparative genomics of the fungal order Sordariales.</title>
        <authorList>
            <person name="Hensen N."/>
            <person name="Bonometti L."/>
            <person name="Westerberg I."/>
            <person name="Brannstrom I.O."/>
            <person name="Guillou S."/>
            <person name="Cros-Aarteil S."/>
            <person name="Calhoun S."/>
            <person name="Haridas S."/>
            <person name="Kuo A."/>
            <person name="Mondo S."/>
            <person name="Pangilinan J."/>
            <person name="Riley R."/>
            <person name="LaButti K."/>
            <person name="Andreopoulos B."/>
            <person name="Lipzen A."/>
            <person name="Chen C."/>
            <person name="Yan M."/>
            <person name="Daum C."/>
            <person name="Ng V."/>
            <person name="Clum A."/>
            <person name="Steindorff A."/>
            <person name="Ohm R.A."/>
            <person name="Martin F."/>
            <person name="Silar P."/>
            <person name="Natvig D.O."/>
            <person name="Lalanne C."/>
            <person name="Gautier V."/>
            <person name="Ament-Velasquez S.L."/>
            <person name="Kruys A."/>
            <person name="Hutchinson M.I."/>
            <person name="Powell A.J."/>
            <person name="Barry K."/>
            <person name="Miller A.N."/>
            <person name="Grigoriev I.V."/>
            <person name="Debuchy R."/>
            <person name="Gladieux P."/>
            <person name="Hiltunen Thoren M."/>
            <person name="Johannesson H."/>
        </authorList>
    </citation>
    <scope>NUCLEOTIDE SEQUENCE</scope>
    <source>
        <strain evidence="2">CBS 168.71</strain>
    </source>
</reference>
<protein>
    <submittedName>
        <fullName evidence="2">Uncharacterized protein</fullName>
    </submittedName>
</protein>
<proteinExistence type="predicted"/>
<gene>
    <name evidence="2" type="ORF">B0H64DRAFT_438408</name>
</gene>
<dbReference type="Proteomes" id="UP001278766">
    <property type="component" value="Unassembled WGS sequence"/>
</dbReference>
<dbReference type="EMBL" id="JAUEPN010000001">
    <property type="protein sequence ID" value="KAK3301324.1"/>
    <property type="molecule type" value="Genomic_DNA"/>
</dbReference>
<dbReference type="RefSeq" id="XP_062664838.1">
    <property type="nucleotide sequence ID" value="XM_062806348.1"/>
</dbReference>
<feature type="region of interest" description="Disordered" evidence="1">
    <location>
        <begin position="113"/>
        <end position="138"/>
    </location>
</feature>
<dbReference type="AlphaFoldDB" id="A0AAE0LYG4"/>
<evidence type="ECO:0000256" key="1">
    <source>
        <dbReference type="SAM" id="MobiDB-lite"/>
    </source>
</evidence>
<reference evidence="2" key="2">
    <citation type="submission" date="2023-06" db="EMBL/GenBank/DDBJ databases">
        <authorList>
            <consortium name="Lawrence Berkeley National Laboratory"/>
            <person name="Haridas S."/>
            <person name="Hensen N."/>
            <person name="Bonometti L."/>
            <person name="Westerberg I."/>
            <person name="Brannstrom I.O."/>
            <person name="Guillou S."/>
            <person name="Cros-Aarteil S."/>
            <person name="Calhoun S."/>
            <person name="Kuo A."/>
            <person name="Mondo S."/>
            <person name="Pangilinan J."/>
            <person name="Riley R."/>
            <person name="Labutti K."/>
            <person name="Andreopoulos B."/>
            <person name="Lipzen A."/>
            <person name="Chen C."/>
            <person name="Yanf M."/>
            <person name="Daum C."/>
            <person name="Ng V."/>
            <person name="Clum A."/>
            <person name="Steindorff A."/>
            <person name="Ohm R."/>
            <person name="Martin F."/>
            <person name="Silar P."/>
            <person name="Natvig D."/>
            <person name="Lalanne C."/>
            <person name="Gautier V."/>
            <person name="Ament-Velasquez S.L."/>
            <person name="Kruys A."/>
            <person name="Hutchinson M.I."/>
            <person name="Powell A.J."/>
            <person name="Barry K."/>
            <person name="Miller A.N."/>
            <person name="Grigoriev I.V."/>
            <person name="Debuchy R."/>
            <person name="Gladieux P."/>
            <person name="Thoren M.H."/>
            <person name="Johannesson H."/>
        </authorList>
    </citation>
    <scope>NUCLEOTIDE SEQUENCE</scope>
    <source>
        <strain evidence="2">CBS 168.71</strain>
    </source>
</reference>
<name>A0AAE0LYG4_9PEZI</name>